<dbReference type="OrthoDB" id="3946741at2759"/>
<sequence length="353" mass="39334">MTGITMFEEDRPSRNVTPRFLFPLPPSQTYAPPRYANQHTLSPEKTRQPFLRLATPVNRLRNQLVPPPINVPRIVYIPRTSGRSSQYPTPKHSSTYSNRPSVSIPPTSAARSSASYLPAYYTGVSSDEASPLPDLPHSNHSSISNGYLTPRKASSKNARASLASETSFESADPGEPTPPDEEDKQLSPVAESPLSRLRYPKIPRASNQIVPRSQRQSSSSTQSLSRRQSPGYSPATLLAKRRGARAAKDIEHGLWITESHGRSNSNVTDRSRGHGRSGSQNTLRHYDAHTVFSGGRASYDRSYTYSQTRRIDELQERWIGIDSPRTEMVIKSPLWEPKLTPTRRGDNLYIAVS</sequence>
<proteinExistence type="predicted"/>
<accession>A0A4U0WVM4</accession>
<keyword evidence="3" id="KW-1185">Reference proteome</keyword>
<evidence type="ECO:0000313" key="3">
    <source>
        <dbReference type="Proteomes" id="UP000308768"/>
    </source>
</evidence>
<feature type="compositionally biased region" description="Low complexity" evidence="1">
    <location>
        <begin position="212"/>
        <end position="229"/>
    </location>
</feature>
<feature type="compositionally biased region" description="Polar residues" evidence="1">
    <location>
        <begin position="138"/>
        <end position="147"/>
    </location>
</feature>
<gene>
    <name evidence="2" type="ORF">B0A49_08096</name>
</gene>
<comment type="caution">
    <text evidence="2">The sequence shown here is derived from an EMBL/GenBank/DDBJ whole genome shotgun (WGS) entry which is preliminary data.</text>
</comment>
<feature type="region of interest" description="Disordered" evidence="1">
    <location>
        <begin position="130"/>
        <end position="244"/>
    </location>
</feature>
<feature type="compositionally biased region" description="Polar residues" evidence="1">
    <location>
        <begin position="81"/>
        <end position="109"/>
    </location>
</feature>
<dbReference type="STRING" id="331657.A0A4U0WVM4"/>
<dbReference type="EMBL" id="NAJN01000882">
    <property type="protein sequence ID" value="TKA67732.1"/>
    <property type="molecule type" value="Genomic_DNA"/>
</dbReference>
<protein>
    <submittedName>
        <fullName evidence="2">Uncharacterized protein</fullName>
    </submittedName>
</protein>
<evidence type="ECO:0000313" key="2">
    <source>
        <dbReference type="EMBL" id="TKA67732.1"/>
    </source>
</evidence>
<feature type="region of interest" description="Disordered" evidence="1">
    <location>
        <begin position="80"/>
        <end position="109"/>
    </location>
</feature>
<dbReference type="AlphaFoldDB" id="A0A4U0WVM4"/>
<evidence type="ECO:0000256" key="1">
    <source>
        <dbReference type="SAM" id="MobiDB-lite"/>
    </source>
</evidence>
<dbReference type="Proteomes" id="UP000308768">
    <property type="component" value="Unassembled WGS sequence"/>
</dbReference>
<feature type="region of interest" description="Disordered" evidence="1">
    <location>
        <begin position="260"/>
        <end position="284"/>
    </location>
</feature>
<name>A0A4U0WVM4_9PEZI</name>
<feature type="compositionally biased region" description="Polar residues" evidence="1">
    <location>
        <begin position="155"/>
        <end position="169"/>
    </location>
</feature>
<reference evidence="2 3" key="1">
    <citation type="submission" date="2017-03" db="EMBL/GenBank/DDBJ databases">
        <title>Genomes of endolithic fungi from Antarctica.</title>
        <authorList>
            <person name="Coleine C."/>
            <person name="Masonjones S."/>
            <person name="Stajich J.E."/>
        </authorList>
    </citation>
    <scope>NUCLEOTIDE SEQUENCE [LARGE SCALE GENOMIC DNA]</scope>
    <source>
        <strain evidence="2 3">CCFEE 5187</strain>
    </source>
</reference>
<organism evidence="2 3">
    <name type="scientific">Cryomyces minteri</name>
    <dbReference type="NCBI Taxonomy" id="331657"/>
    <lineage>
        <taxon>Eukaryota</taxon>
        <taxon>Fungi</taxon>
        <taxon>Dikarya</taxon>
        <taxon>Ascomycota</taxon>
        <taxon>Pezizomycotina</taxon>
        <taxon>Dothideomycetes</taxon>
        <taxon>Dothideomycetes incertae sedis</taxon>
        <taxon>Cryomyces</taxon>
    </lineage>
</organism>